<gene>
    <name evidence="2" type="ORF">ACE5IX_19485</name>
</gene>
<feature type="chain" id="PRO_5046751103" evidence="1">
    <location>
        <begin position="22"/>
        <end position="147"/>
    </location>
</feature>
<proteinExistence type="predicted"/>
<feature type="signal peptide" evidence="1">
    <location>
        <begin position="1"/>
        <end position="21"/>
    </location>
</feature>
<keyword evidence="1" id="KW-0732">Signal</keyword>
<dbReference type="EMBL" id="JBHILJ010000026">
    <property type="protein sequence ID" value="MFB5738705.1"/>
    <property type="molecule type" value="Genomic_DNA"/>
</dbReference>
<accession>A0ABV5BU28</accession>
<evidence type="ECO:0000256" key="1">
    <source>
        <dbReference type="SAM" id="SignalP"/>
    </source>
</evidence>
<keyword evidence="3" id="KW-1185">Reference proteome</keyword>
<evidence type="ECO:0000313" key="2">
    <source>
        <dbReference type="EMBL" id="MFB5738705.1"/>
    </source>
</evidence>
<evidence type="ECO:0000313" key="3">
    <source>
        <dbReference type="Proteomes" id="UP001580391"/>
    </source>
</evidence>
<reference evidence="2 3" key="1">
    <citation type="submission" date="2024-09" db="EMBL/GenBank/DDBJ databases">
        <title>Taxonomic and Genotyping Characterization of Leptospira Strains isolated from Multiple Sources in Colombia highlights the importance of intermediate species.</title>
        <authorList>
            <person name="Torres Higuera L."/>
            <person name="Rojas Tapias D."/>
            <person name="Jimenez Velasquez S."/>
            <person name="Renjifo Ibanez C."/>
        </authorList>
    </citation>
    <scope>NUCLEOTIDE SEQUENCE [LARGE SCALE GENOMIC DNA]</scope>
    <source>
        <strain evidence="2 3">Lep080</strain>
    </source>
</reference>
<dbReference type="Proteomes" id="UP001580391">
    <property type="component" value="Unassembled WGS sequence"/>
</dbReference>
<comment type="caution">
    <text evidence="2">The sequence shown here is derived from an EMBL/GenBank/DDBJ whole genome shotgun (WGS) entry which is preliminary data.</text>
</comment>
<organism evidence="2 3">
    <name type="scientific">Leptospira wolffii</name>
    <dbReference type="NCBI Taxonomy" id="409998"/>
    <lineage>
        <taxon>Bacteria</taxon>
        <taxon>Pseudomonadati</taxon>
        <taxon>Spirochaetota</taxon>
        <taxon>Spirochaetia</taxon>
        <taxon>Leptospirales</taxon>
        <taxon>Leptospiraceae</taxon>
        <taxon>Leptospira</taxon>
    </lineage>
</organism>
<sequence length="147" mass="16748">MMKKIILPLLLVISFSVPSEAKSPTALSQNNDPDLSGLYFRIDQNEYGDMNMYLILTKRSDSKYNIDFKFADNGVTLQALSLKCDRRLNCRLVFPSGMVVMNFSLDSKDIVVKISPNDKSEVRNVIENGARFSQDVENKPFQYKPLE</sequence>
<name>A0ABV5BU28_9LEPT</name>
<dbReference type="RefSeq" id="WP_375517821.1">
    <property type="nucleotide sequence ID" value="NZ_JBHILI010000015.1"/>
</dbReference>
<protein>
    <submittedName>
        <fullName evidence="2">Uncharacterized protein</fullName>
    </submittedName>
</protein>